<dbReference type="Proteomes" id="UP000280346">
    <property type="component" value="Unassembled WGS sequence"/>
</dbReference>
<evidence type="ECO:0000313" key="2">
    <source>
        <dbReference type="EMBL" id="RUQ62052.1"/>
    </source>
</evidence>
<evidence type="ECO:0000256" key="1">
    <source>
        <dbReference type="SAM" id="MobiDB-lite"/>
    </source>
</evidence>
<dbReference type="RefSeq" id="WP_127004534.1">
    <property type="nucleotide sequence ID" value="NZ_JBNPXW010000023.1"/>
</dbReference>
<feature type="region of interest" description="Disordered" evidence="1">
    <location>
        <begin position="38"/>
        <end position="59"/>
    </location>
</feature>
<keyword evidence="3" id="KW-1185">Reference proteome</keyword>
<accession>A0A3S1CD75</accession>
<sequence>MIFADAPLEIHIVLPQPSEAIDDELPDDLLEFVAGGAPSPCNSRAGENRSAIASGPDKF</sequence>
<reference evidence="2 3" key="1">
    <citation type="submission" date="2018-12" db="EMBL/GenBank/DDBJ databases">
        <authorList>
            <person name="Yang Y."/>
        </authorList>
    </citation>
    <scope>NUCLEOTIDE SEQUENCE [LARGE SCALE GENOMIC DNA]</scope>
    <source>
        <strain evidence="2 3">GSF71</strain>
    </source>
</reference>
<dbReference type="EMBL" id="RZIJ01000040">
    <property type="protein sequence ID" value="RUQ62052.1"/>
    <property type="molecule type" value="Genomic_DNA"/>
</dbReference>
<comment type="caution">
    <text evidence="2">The sequence shown here is derived from an EMBL/GenBank/DDBJ whole genome shotgun (WGS) entry which is preliminary data.</text>
</comment>
<name>A0A3S1CD75_9PROT</name>
<evidence type="ECO:0000313" key="3">
    <source>
        <dbReference type="Proteomes" id="UP000280346"/>
    </source>
</evidence>
<dbReference type="AlphaFoldDB" id="A0A3S1CD75"/>
<protein>
    <submittedName>
        <fullName evidence="2">Uncharacterized protein</fullName>
    </submittedName>
</protein>
<organism evidence="2 3">
    <name type="scientific">Azospirillum doebereinerae</name>
    <dbReference type="NCBI Taxonomy" id="92933"/>
    <lineage>
        <taxon>Bacteria</taxon>
        <taxon>Pseudomonadati</taxon>
        <taxon>Pseudomonadota</taxon>
        <taxon>Alphaproteobacteria</taxon>
        <taxon>Rhodospirillales</taxon>
        <taxon>Azospirillaceae</taxon>
        <taxon>Azospirillum</taxon>
    </lineage>
</organism>
<proteinExistence type="predicted"/>
<gene>
    <name evidence="2" type="ORF">EJ913_28990</name>
</gene>